<evidence type="ECO:0000313" key="6">
    <source>
        <dbReference type="EMBL" id="SMC16951.1"/>
    </source>
</evidence>
<dbReference type="InterPro" id="IPR003265">
    <property type="entry name" value="HhH-GPD_domain"/>
</dbReference>
<dbReference type="Gene3D" id="1.10.340.30">
    <property type="entry name" value="Hypothetical protein, domain 2"/>
    <property type="match status" value="1"/>
</dbReference>
<reference evidence="6 7" key="1">
    <citation type="submission" date="2017-04" db="EMBL/GenBank/DDBJ databases">
        <authorList>
            <person name="Afonso C.L."/>
            <person name="Miller P.J."/>
            <person name="Scott M.A."/>
            <person name="Spackman E."/>
            <person name="Goraichik I."/>
            <person name="Dimitrov K.M."/>
            <person name="Suarez D.L."/>
            <person name="Swayne D.E."/>
        </authorList>
    </citation>
    <scope>NUCLEOTIDE SEQUENCE [LARGE SCALE GENOMIC DNA]</scope>
    <source>
        <strain evidence="6 7">DSM 13146</strain>
    </source>
</reference>
<evidence type="ECO:0000256" key="1">
    <source>
        <dbReference type="ARBA" id="ARBA00022485"/>
    </source>
</evidence>
<dbReference type="GO" id="GO:0003824">
    <property type="term" value="F:catalytic activity"/>
    <property type="evidence" value="ECO:0007669"/>
    <property type="project" value="InterPro"/>
</dbReference>
<keyword evidence="4" id="KW-0411">Iron-sulfur</keyword>
<organism evidence="6 7">
    <name type="scientific">Desulfacinum hydrothermale DSM 13146</name>
    <dbReference type="NCBI Taxonomy" id="1121390"/>
    <lineage>
        <taxon>Bacteria</taxon>
        <taxon>Pseudomonadati</taxon>
        <taxon>Thermodesulfobacteriota</taxon>
        <taxon>Syntrophobacteria</taxon>
        <taxon>Syntrophobacterales</taxon>
        <taxon>Syntrophobacteraceae</taxon>
        <taxon>Desulfacinum</taxon>
    </lineage>
</organism>
<dbReference type="GO" id="GO:0051539">
    <property type="term" value="F:4 iron, 4 sulfur cluster binding"/>
    <property type="evidence" value="ECO:0007669"/>
    <property type="project" value="UniProtKB-KW"/>
</dbReference>
<proteinExistence type="predicted"/>
<keyword evidence="7" id="KW-1185">Reference proteome</keyword>
<dbReference type="PANTHER" id="PTHR10359">
    <property type="entry name" value="A/G-SPECIFIC ADENINE GLYCOSYLASE/ENDONUCLEASE III"/>
    <property type="match status" value="1"/>
</dbReference>
<evidence type="ECO:0000256" key="3">
    <source>
        <dbReference type="ARBA" id="ARBA00023004"/>
    </source>
</evidence>
<dbReference type="SMART" id="SM00478">
    <property type="entry name" value="ENDO3c"/>
    <property type="match status" value="1"/>
</dbReference>
<evidence type="ECO:0000256" key="4">
    <source>
        <dbReference type="ARBA" id="ARBA00023014"/>
    </source>
</evidence>
<dbReference type="GO" id="GO:0046872">
    <property type="term" value="F:metal ion binding"/>
    <property type="evidence" value="ECO:0007669"/>
    <property type="project" value="UniProtKB-KW"/>
</dbReference>
<keyword evidence="2" id="KW-0479">Metal-binding</keyword>
<name>A0A1W1X0P6_9BACT</name>
<protein>
    <submittedName>
        <fullName evidence="6">DNA-3-methyladenine glycosylase III</fullName>
    </submittedName>
</protein>
<gene>
    <name evidence="6" type="ORF">SAMN02746041_00203</name>
</gene>
<dbReference type="Pfam" id="PF00730">
    <property type="entry name" value="HhH-GPD"/>
    <property type="match status" value="1"/>
</dbReference>
<evidence type="ECO:0000259" key="5">
    <source>
        <dbReference type="SMART" id="SM00478"/>
    </source>
</evidence>
<dbReference type="CDD" id="cd00056">
    <property type="entry name" value="ENDO3c"/>
    <property type="match status" value="1"/>
</dbReference>
<feature type="domain" description="HhH-GPD" evidence="5">
    <location>
        <begin position="40"/>
        <end position="199"/>
    </location>
</feature>
<keyword evidence="3" id="KW-0408">Iron</keyword>
<dbReference type="RefSeq" id="WP_084055680.1">
    <property type="nucleotide sequence ID" value="NZ_FWXF01000001.1"/>
</dbReference>
<dbReference type="Gene3D" id="1.10.1670.10">
    <property type="entry name" value="Helix-hairpin-Helix base-excision DNA repair enzymes (C-terminal)"/>
    <property type="match status" value="1"/>
</dbReference>
<dbReference type="STRING" id="1121390.SAMN02746041_00203"/>
<dbReference type="GO" id="GO:0006284">
    <property type="term" value="P:base-excision repair"/>
    <property type="evidence" value="ECO:0007669"/>
    <property type="project" value="InterPro"/>
</dbReference>
<dbReference type="PIRSF" id="PIRSF001435">
    <property type="entry name" value="Nth"/>
    <property type="match status" value="1"/>
</dbReference>
<dbReference type="InterPro" id="IPR023170">
    <property type="entry name" value="HhH_base_excis_C"/>
</dbReference>
<dbReference type="EMBL" id="FWXF01000001">
    <property type="protein sequence ID" value="SMC16951.1"/>
    <property type="molecule type" value="Genomic_DNA"/>
</dbReference>
<dbReference type="AlphaFoldDB" id="A0A1W1X0P6"/>
<accession>A0A1W1X0P6</accession>
<dbReference type="OrthoDB" id="9802365at2"/>
<dbReference type="PANTHER" id="PTHR10359:SF19">
    <property type="entry name" value="DNA REPAIR GLYCOSYLASE MJ1434-RELATED"/>
    <property type="match status" value="1"/>
</dbReference>
<dbReference type="Proteomes" id="UP000192783">
    <property type="component" value="Unassembled WGS sequence"/>
</dbReference>
<sequence length="218" mass="25159">MSSARSRLLHQIYTTLRQAYGPQGWWPADTPFEVIVGAILTQNTAWKNVRRAMDNLKAAGLLQLQALLQADEDQVRQCVRPSGYYNQKTRRLRTFCRHVAQRWQGDLEAFLTQDMEGLRRELLSLNGIGPETADSIVLYAAHQPSFVVDTYTHRVFSRHGWVPEEVSYEELRNYFMDALEPDVYLFKEFHALVVRVGHEHCGRKPSCPGCPLEPLREE</sequence>
<dbReference type="InterPro" id="IPR011257">
    <property type="entry name" value="DNA_glycosylase"/>
</dbReference>
<dbReference type="SUPFAM" id="SSF48150">
    <property type="entry name" value="DNA-glycosylase"/>
    <property type="match status" value="1"/>
</dbReference>
<evidence type="ECO:0000313" key="7">
    <source>
        <dbReference type="Proteomes" id="UP000192783"/>
    </source>
</evidence>
<evidence type="ECO:0000256" key="2">
    <source>
        <dbReference type="ARBA" id="ARBA00022723"/>
    </source>
</evidence>
<keyword evidence="1" id="KW-0004">4Fe-4S</keyword>